<dbReference type="GO" id="GO:0005524">
    <property type="term" value="F:ATP binding"/>
    <property type="evidence" value="ECO:0007669"/>
    <property type="project" value="UniProtKB-ARBA"/>
</dbReference>
<dbReference type="InterPro" id="IPR002504">
    <property type="entry name" value="NADK"/>
</dbReference>
<dbReference type="InterPro" id="IPR016064">
    <property type="entry name" value="NAD/diacylglycerol_kinase_sf"/>
</dbReference>
<accession>A0A4Q9VCK3</accession>
<name>A0A4Q9VCK3_9HYPH</name>
<keyword evidence="2" id="KW-1185">Reference proteome</keyword>
<comment type="caution">
    <text evidence="1">The sequence shown here is derived from an EMBL/GenBank/DDBJ whole genome shotgun (WGS) entry which is preliminary data.</text>
</comment>
<keyword evidence="1" id="KW-0808">Transferase</keyword>
<dbReference type="EMBL" id="SJFN01000068">
    <property type="protein sequence ID" value="TBW32172.1"/>
    <property type="molecule type" value="Genomic_DNA"/>
</dbReference>
<dbReference type="Pfam" id="PF01513">
    <property type="entry name" value="NAD_kinase"/>
    <property type="match status" value="1"/>
</dbReference>
<organism evidence="1 2">
    <name type="scientific">Siculibacillus lacustris</name>
    <dbReference type="NCBI Taxonomy" id="1549641"/>
    <lineage>
        <taxon>Bacteria</taxon>
        <taxon>Pseudomonadati</taxon>
        <taxon>Pseudomonadota</taxon>
        <taxon>Alphaproteobacteria</taxon>
        <taxon>Hyphomicrobiales</taxon>
        <taxon>Ancalomicrobiaceae</taxon>
        <taxon>Siculibacillus</taxon>
    </lineage>
</organism>
<dbReference type="GO" id="GO:0006741">
    <property type="term" value="P:NADP+ biosynthetic process"/>
    <property type="evidence" value="ECO:0007669"/>
    <property type="project" value="InterPro"/>
</dbReference>
<sequence length="341" mass="36255">MNEVAVGIIANPASGRDIRRLVAHGTVFDNQEKVSIVRRILLACEAAGVARIVYMPDYYRIVEMAREGMRSDVAFGVRLEPVPQVLTGLPQDTETAARWMADKGLGCIVTLGGDGTNRLIAKVCGDTPILPVSTGTNNVFPEMVEGTIAGLAAGVVARGETLDDALYRSKCLTIVKNGRTVDQALVDAVVLDCHFIGAKALWETTGLRRVVVTRGEPHNIGFASIVGCLSPITPHEPRGAWIDLLPDGTNLCAPIAPGLVLPVGVSDVHSLALGEAVAIEAPPCIVALDGEREVEFARGDVGFIRLEASGPWVVDVRRALAGAVRRGFFCDPVRLRRLAAA</sequence>
<gene>
    <name evidence="1" type="ORF">EYW49_22495</name>
</gene>
<dbReference type="Proteomes" id="UP000292781">
    <property type="component" value="Unassembled WGS sequence"/>
</dbReference>
<evidence type="ECO:0000313" key="1">
    <source>
        <dbReference type="EMBL" id="TBW32172.1"/>
    </source>
</evidence>
<dbReference type="SUPFAM" id="SSF111331">
    <property type="entry name" value="NAD kinase/diacylglycerol kinase-like"/>
    <property type="match status" value="1"/>
</dbReference>
<dbReference type="InterPro" id="IPR039065">
    <property type="entry name" value="AcoX-like"/>
</dbReference>
<dbReference type="InterPro" id="IPR011391">
    <property type="entry name" value="AcoX_kinase"/>
</dbReference>
<evidence type="ECO:0000313" key="2">
    <source>
        <dbReference type="Proteomes" id="UP000292781"/>
    </source>
</evidence>
<dbReference type="OrthoDB" id="4292700at2"/>
<dbReference type="AlphaFoldDB" id="A0A4Q9VCK3"/>
<dbReference type="RefSeq" id="WP_131311952.1">
    <property type="nucleotide sequence ID" value="NZ_SJFN01000068.1"/>
</dbReference>
<dbReference type="PANTHER" id="PTHR40697">
    <property type="entry name" value="ACETOIN CATABOLISM PROTEIN X"/>
    <property type="match status" value="1"/>
</dbReference>
<proteinExistence type="predicted"/>
<protein>
    <submittedName>
        <fullName evidence="1">ATP-NAD kinase</fullName>
    </submittedName>
</protein>
<dbReference type="GO" id="GO:0051287">
    <property type="term" value="F:NAD binding"/>
    <property type="evidence" value="ECO:0007669"/>
    <property type="project" value="UniProtKB-ARBA"/>
</dbReference>
<dbReference type="PIRSF" id="PIRSF018567">
    <property type="entry name" value="AcoX"/>
    <property type="match status" value="1"/>
</dbReference>
<dbReference type="GO" id="GO:0003951">
    <property type="term" value="F:NAD+ kinase activity"/>
    <property type="evidence" value="ECO:0007669"/>
    <property type="project" value="InterPro"/>
</dbReference>
<keyword evidence="1" id="KW-0418">Kinase</keyword>
<dbReference type="PANTHER" id="PTHR40697:SF3">
    <property type="entry name" value="ACETOIN CATABOLISM PROTEIN X"/>
    <property type="match status" value="1"/>
</dbReference>
<reference evidence="1 2" key="1">
    <citation type="submission" date="2019-02" db="EMBL/GenBank/DDBJ databases">
        <title>Siculibacillus lacustris gen. nov., sp. nov., a new rosette-forming bacterium isolated from a freshwater crater lake (Lake St. Ana, Romania).</title>
        <authorList>
            <person name="Felfoldi T."/>
            <person name="Marton Z."/>
            <person name="Szabo A."/>
            <person name="Mentes A."/>
            <person name="Boka K."/>
            <person name="Marialigeti K."/>
            <person name="Mathe I."/>
            <person name="Koncz M."/>
            <person name="Schumann P."/>
            <person name="Toth E."/>
        </authorList>
    </citation>
    <scope>NUCLEOTIDE SEQUENCE [LARGE SCALE GENOMIC DNA]</scope>
    <source>
        <strain evidence="1 2">SA-279</strain>
    </source>
</reference>